<evidence type="ECO:0000313" key="1">
    <source>
        <dbReference type="EMBL" id="KAH3717272.1"/>
    </source>
</evidence>
<name>A0A9D4HFL6_DREPO</name>
<reference evidence="1" key="1">
    <citation type="journal article" date="2019" name="bioRxiv">
        <title>The Genome of the Zebra Mussel, Dreissena polymorpha: A Resource for Invasive Species Research.</title>
        <authorList>
            <person name="McCartney M.A."/>
            <person name="Auch B."/>
            <person name="Kono T."/>
            <person name="Mallez S."/>
            <person name="Zhang Y."/>
            <person name="Obille A."/>
            <person name="Becker A."/>
            <person name="Abrahante J.E."/>
            <person name="Garbe J."/>
            <person name="Badalamenti J.P."/>
            <person name="Herman A."/>
            <person name="Mangelson H."/>
            <person name="Liachko I."/>
            <person name="Sullivan S."/>
            <person name="Sone E.D."/>
            <person name="Koren S."/>
            <person name="Silverstein K.A.T."/>
            <person name="Beckman K.B."/>
            <person name="Gohl D.M."/>
        </authorList>
    </citation>
    <scope>NUCLEOTIDE SEQUENCE</scope>
    <source>
        <strain evidence="1">Duluth1</strain>
        <tissue evidence="1">Whole animal</tissue>
    </source>
</reference>
<dbReference type="EMBL" id="JAIWYP010000013">
    <property type="protein sequence ID" value="KAH3717272.1"/>
    <property type="molecule type" value="Genomic_DNA"/>
</dbReference>
<proteinExistence type="predicted"/>
<protein>
    <submittedName>
        <fullName evidence="1">Uncharacterized protein</fullName>
    </submittedName>
</protein>
<organism evidence="1 2">
    <name type="scientific">Dreissena polymorpha</name>
    <name type="common">Zebra mussel</name>
    <name type="synonym">Mytilus polymorpha</name>
    <dbReference type="NCBI Taxonomy" id="45954"/>
    <lineage>
        <taxon>Eukaryota</taxon>
        <taxon>Metazoa</taxon>
        <taxon>Spiralia</taxon>
        <taxon>Lophotrochozoa</taxon>
        <taxon>Mollusca</taxon>
        <taxon>Bivalvia</taxon>
        <taxon>Autobranchia</taxon>
        <taxon>Heteroconchia</taxon>
        <taxon>Euheterodonta</taxon>
        <taxon>Imparidentia</taxon>
        <taxon>Neoheterodontei</taxon>
        <taxon>Myida</taxon>
        <taxon>Dreissenoidea</taxon>
        <taxon>Dreissenidae</taxon>
        <taxon>Dreissena</taxon>
    </lineage>
</organism>
<dbReference type="AlphaFoldDB" id="A0A9D4HFL6"/>
<gene>
    <name evidence="1" type="ORF">DPMN_060054</name>
</gene>
<comment type="caution">
    <text evidence="1">The sequence shown here is derived from an EMBL/GenBank/DDBJ whole genome shotgun (WGS) entry which is preliminary data.</text>
</comment>
<evidence type="ECO:0000313" key="2">
    <source>
        <dbReference type="Proteomes" id="UP000828390"/>
    </source>
</evidence>
<accession>A0A9D4HFL6</accession>
<sequence length="84" mass="9601">MIWTLTKKAVRAPKVPFVIKPNVPKFSDPRTSNEWKVKIESMMKSGIYHQDVLRQAIRNSIAGKPRKVLTTLKPDASLQEILET</sequence>
<reference evidence="1" key="2">
    <citation type="submission" date="2020-11" db="EMBL/GenBank/DDBJ databases">
        <authorList>
            <person name="McCartney M.A."/>
            <person name="Auch B."/>
            <person name="Kono T."/>
            <person name="Mallez S."/>
            <person name="Becker A."/>
            <person name="Gohl D.M."/>
            <person name="Silverstein K.A.T."/>
            <person name="Koren S."/>
            <person name="Bechman K.B."/>
            <person name="Herman A."/>
            <person name="Abrahante J.E."/>
            <person name="Garbe J."/>
        </authorList>
    </citation>
    <scope>NUCLEOTIDE SEQUENCE</scope>
    <source>
        <strain evidence="1">Duluth1</strain>
        <tissue evidence="1">Whole animal</tissue>
    </source>
</reference>
<dbReference type="Proteomes" id="UP000828390">
    <property type="component" value="Unassembled WGS sequence"/>
</dbReference>
<keyword evidence="2" id="KW-1185">Reference proteome</keyword>